<proteinExistence type="predicted"/>
<sequence>MLDFDPSLVFNFGSVPALDSAPRSVFSPNIVTGLSLHNNVVRIGEILVTVLPKVYSVIATPPERSTRDHGQRETKKREERMSHSSPIPEGTMKQSFEKMKKRFYVFLNGKEHAGYQRGDDHCRPSISAIPDGSPVHCGSFRKDYADFLKTPLP</sequence>
<comment type="caution">
    <text evidence="2">The sequence shown here is derived from an EMBL/GenBank/DDBJ whole genome shotgun (WGS) entry which is preliminary data.</text>
</comment>
<evidence type="ECO:0000256" key="1">
    <source>
        <dbReference type="SAM" id="MobiDB-lite"/>
    </source>
</evidence>
<name>A0A4C1YPI7_EUMVA</name>
<reference evidence="2 3" key="1">
    <citation type="journal article" date="2019" name="Commun. Biol.">
        <title>The bagworm genome reveals a unique fibroin gene that provides high tensile strength.</title>
        <authorList>
            <person name="Kono N."/>
            <person name="Nakamura H."/>
            <person name="Ohtoshi R."/>
            <person name="Tomita M."/>
            <person name="Numata K."/>
            <person name="Arakawa K."/>
        </authorList>
    </citation>
    <scope>NUCLEOTIDE SEQUENCE [LARGE SCALE GENOMIC DNA]</scope>
</reference>
<feature type="compositionally biased region" description="Basic and acidic residues" evidence="1">
    <location>
        <begin position="64"/>
        <end position="82"/>
    </location>
</feature>
<organism evidence="2 3">
    <name type="scientific">Eumeta variegata</name>
    <name type="common">Bagworm moth</name>
    <name type="synonym">Eumeta japonica</name>
    <dbReference type="NCBI Taxonomy" id="151549"/>
    <lineage>
        <taxon>Eukaryota</taxon>
        <taxon>Metazoa</taxon>
        <taxon>Ecdysozoa</taxon>
        <taxon>Arthropoda</taxon>
        <taxon>Hexapoda</taxon>
        <taxon>Insecta</taxon>
        <taxon>Pterygota</taxon>
        <taxon>Neoptera</taxon>
        <taxon>Endopterygota</taxon>
        <taxon>Lepidoptera</taxon>
        <taxon>Glossata</taxon>
        <taxon>Ditrysia</taxon>
        <taxon>Tineoidea</taxon>
        <taxon>Psychidae</taxon>
        <taxon>Oiketicinae</taxon>
        <taxon>Eumeta</taxon>
    </lineage>
</organism>
<dbReference type="EMBL" id="BGZK01001315">
    <property type="protein sequence ID" value="GBP77040.1"/>
    <property type="molecule type" value="Genomic_DNA"/>
</dbReference>
<keyword evidence="3" id="KW-1185">Reference proteome</keyword>
<evidence type="ECO:0000313" key="3">
    <source>
        <dbReference type="Proteomes" id="UP000299102"/>
    </source>
</evidence>
<dbReference type="AlphaFoldDB" id="A0A4C1YPI7"/>
<feature type="region of interest" description="Disordered" evidence="1">
    <location>
        <begin position="59"/>
        <end position="92"/>
    </location>
</feature>
<gene>
    <name evidence="2" type="ORF">EVAR_53685_1</name>
</gene>
<evidence type="ECO:0000313" key="2">
    <source>
        <dbReference type="EMBL" id="GBP77040.1"/>
    </source>
</evidence>
<dbReference type="Proteomes" id="UP000299102">
    <property type="component" value="Unassembled WGS sequence"/>
</dbReference>
<protein>
    <submittedName>
        <fullName evidence="2">Uncharacterized protein</fullName>
    </submittedName>
</protein>
<accession>A0A4C1YPI7</accession>